<dbReference type="Pfam" id="PF13456">
    <property type="entry name" value="RVT_3"/>
    <property type="match status" value="1"/>
</dbReference>
<dbReference type="InterPro" id="IPR024991">
    <property type="entry name" value="RING-H2_APC11"/>
</dbReference>
<dbReference type="PANTHER" id="PTHR47723:SF19">
    <property type="entry name" value="POLYNUCLEOTIDYL TRANSFERASE, RIBONUCLEASE H-LIKE SUPERFAMILY PROTEIN"/>
    <property type="match status" value="1"/>
</dbReference>
<reference evidence="2" key="1">
    <citation type="journal article" date="2020" name="bioRxiv">
        <title>Hybrid origin of Populus tomentosa Carr. identified through genome sequencing and phylogenomic analysis.</title>
        <authorList>
            <person name="An X."/>
            <person name="Gao K."/>
            <person name="Chen Z."/>
            <person name="Li J."/>
            <person name="Yang X."/>
            <person name="Yang X."/>
            <person name="Zhou J."/>
            <person name="Guo T."/>
            <person name="Zhao T."/>
            <person name="Huang S."/>
            <person name="Miao D."/>
            <person name="Khan W.U."/>
            <person name="Rao P."/>
            <person name="Ye M."/>
            <person name="Lei B."/>
            <person name="Liao W."/>
            <person name="Wang J."/>
            <person name="Ji L."/>
            <person name="Li Y."/>
            <person name="Guo B."/>
            <person name="Mustafa N.S."/>
            <person name="Li S."/>
            <person name="Yun Q."/>
            <person name="Keller S.R."/>
            <person name="Mao J."/>
            <person name="Zhang R."/>
            <person name="Strauss S.H."/>
        </authorList>
    </citation>
    <scope>NUCLEOTIDE SEQUENCE</scope>
    <source>
        <strain evidence="2">GM15</strain>
        <tissue evidence="2">Leaf</tissue>
    </source>
</reference>
<dbReference type="Pfam" id="PF12861">
    <property type="entry name" value="zf-ANAPC11"/>
    <property type="match status" value="1"/>
</dbReference>
<evidence type="ECO:0000313" key="3">
    <source>
        <dbReference type="Proteomes" id="UP000886885"/>
    </source>
</evidence>
<dbReference type="EMBL" id="JAAWWB010000034">
    <property type="protein sequence ID" value="KAG6741407.1"/>
    <property type="molecule type" value="Genomic_DNA"/>
</dbReference>
<dbReference type="AlphaFoldDB" id="A0A8X7Y2V7"/>
<dbReference type="PANTHER" id="PTHR47723">
    <property type="entry name" value="OS05G0353850 PROTEIN"/>
    <property type="match status" value="1"/>
</dbReference>
<dbReference type="OrthoDB" id="1741277at2759"/>
<evidence type="ECO:0000259" key="1">
    <source>
        <dbReference type="PROSITE" id="PS50879"/>
    </source>
</evidence>
<accession>A0A8X7Y2V7</accession>
<feature type="domain" description="RNase H type-1" evidence="1">
    <location>
        <begin position="52"/>
        <end position="184"/>
    </location>
</feature>
<name>A0A8X7Y2V7_POPTO</name>
<proteinExistence type="predicted"/>
<gene>
    <name evidence="2" type="ORF">POTOM_054641</name>
</gene>
<dbReference type="GO" id="GO:0003676">
    <property type="term" value="F:nucleic acid binding"/>
    <property type="evidence" value="ECO:0007669"/>
    <property type="project" value="InterPro"/>
</dbReference>
<dbReference type="GO" id="GO:0005680">
    <property type="term" value="C:anaphase-promoting complex"/>
    <property type="evidence" value="ECO:0007669"/>
    <property type="project" value="InterPro"/>
</dbReference>
<dbReference type="GO" id="GO:0004523">
    <property type="term" value="F:RNA-DNA hybrid ribonuclease activity"/>
    <property type="evidence" value="ECO:0007669"/>
    <property type="project" value="InterPro"/>
</dbReference>
<dbReference type="GO" id="GO:0031145">
    <property type="term" value="P:anaphase-promoting complex-dependent catabolic process"/>
    <property type="evidence" value="ECO:0007669"/>
    <property type="project" value="InterPro"/>
</dbReference>
<sequence length="413" mass="46716">MNPFFLPPPSPISFIPFPPPNPILVRRHPLYCPPPPHFFPVTNTGIHWKKPPLGFVKLNTDASYKYNCSRSSVAGVCRDEHGIWLFGFSSRVKSGSAFESELLAVREALKLAWDKGLKRVIVESDSESVVNRIHNQLTRRPKNQIEAVILECQSYVSREWNCFLQHTHREGNFAADALTKIIISESFELHVFNHPPRSLSLILLADNIGMAVPRHGALDRNQIAHLKVLRRELLARNLHWKLAQEKDNESEAATWHAVASWTWDAQDETCGICRMAFDGCCPDCKLPGDDCPLILFLCQPNAKASYCSLHSSHYLSLLLGCMQPCVPSSLHLEMGEFTDITSTLSHVPKGMAVQGIRNRFKLANSIHEEKACMVVLVFDHKNKDHLIATLSGLITDRFYIIMASKYYPYLYNS</sequence>
<protein>
    <recommendedName>
        <fullName evidence="1">RNase H type-1 domain-containing protein</fullName>
    </recommendedName>
</protein>
<comment type="caution">
    <text evidence="2">The sequence shown here is derived from an EMBL/GenBank/DDBJ whole genome shotgun (WGS) entry which is preliminary data.</text>
</comment>
<dbReference type="InterPro" id="IPR002156">
    <property type="entry name" value="RNaseH_domain"/>
</dbReference>
<dbReference type="GO" id="GO:0061630">
    <property type="term" value="F:ubiquitin protein ligase activity"/>
    <property type="evidence" value="ECO:0007669"/>
    <property type="project" value="InterPro"/>
</dbReference>
<keyword evidence="3" id="KW-1185">Reference proteome</keyword>
<dbReference type="InterPro" id="IPR053151">
    <property type="entry name" value="RNase_H-like"/>
</dbReference>
<organism evidence="2 3">
    <name type="scientific">Populus tomentosa</name>
    <name type="common">Chinese white poplar</name>
    <dbReference type="NCBI Taxonomy" id="118781"/>
    <lineage>
        <taxon>Eukaryota</taxon>
        <taxon>Viridiplantae</taxon>
        <taxon>Streptophyta</taxon>
        <taxon>Embryophyta</taxon>
        <taxon>Tracheophyta</taxon>
        <taxon>Spermatophyta</taxon>
        <taxon>Magnoliopsida</taxon>
        <taxon>eudicotyledons</taxon>
        <taxon>Gunneridae</taxon>
        <taxon>Pentapetalae</taxon>
        <taxon>rosids</taxon>
        <taxon>fabids</taxon>
        <taxon>Malpighiales</taxon>
        <taxon>Salicaceae</taxon>
        <taxon>Saliceae</taxon>
        <taxon>Populus</taxon>
    </lineage>
</organism>
<dbReference type="GO" id="GO:0008270">
    <property type="term" value="F:zinc ion binding"/>
    <property type="evidence" value="ECO:0007669"/>
    <property type="project" value="InterPro"/>
</dbReference>
<dbReference type="GO" id="GO:0097602">
    <property type="term" value="F:cullin family protein binding"/>
    <property type="evidence" value="ECO:0007669"/>
    <property type="project" value="InterPro"/>
</dbReference>
<dbReference type="PROSITE" id="PS50879">
    <property type="entry name" value="RNASE_H_1"/>
    <property type="match status" value="1"/>
</dbReference>
<dbReference type="CDD" id="cd06222">
    <property type="entry name" value="RNase_H_like"/>
    <property type="match status" value="1"/>
</dbReference>
<dbReference type="Proteomes" id="UP000886885">
    <property type="component" value="Chromosome 17D"/>
</dbReference>
<dbReference type="InterPro" id="IPR044730">
    <property type="entry name" value="RNase_H-like_dom_plant"/>
</dbReference>
<evidence type="ECO:0000313" key="2">
    <source>
        <dbReference type="EMBL" id="KAG6741407.1"/>
    </source>
</evidence>